<dbReference type="SUPFAM" id="SSF56801">
    <property type="entry name" value="Acetyl-CoA synthetase-like"/>
    <property type="match status" value="1"/>
</dbReference>
<dbReference type="PANTHER" id="PTHR45527:SF1">
    <property type="entry name" value="FATTY ACID SYNTHASE"/>
    <property type="match status" value="1"/>
</dbReference>
<reference evidence="2" key="1">
    <citation type="submission" date="2021-02" db="EMBL/GenBank/DDBJ databases">
        <authorList>
            <person name="Nowell W R."/>
        </authorList>
    </citation>
    <scope>NUCLEOTIDE SEQUENCE</scope>
</reference>
<proteinExistence type="predicted"/>
<name>A0A815C1G8_ADIRI</name>
<dbReference type="AlphaFoldDB" id="A0A815C1G8"/>
<dbReference type="PANTHER" id="PTHR45527">
    <property type="entry name" value="NONRIBOSOMAL PEPTIDE SYNTHETASE"/>
    <property type="match status" value="1"/>
</dbReference>
<dbReference type="Proteomes" id="UP000663828">
    <property type="component" value="Unassembled WGS sequence"/>
</dbReference>
<accession>A0A815C1G8</accession>
<gene>
    <name evidence="2" type="ORF">XAT740_LOCUS27812</name>
</gene>
<dbReference type="GO" id="GO:0005737">
    <property type="term" value="C:cytoplasm"/>
    <property type="evidence" value="ECO:0007669"/>
    <property type="project" value="TreeGrafter"/>
</dbReference>
<dbReference type="Pfam" id="PF00501">
    <property type="entry name" value="AMP-binding"/>
    <property type="match status" value="1"/>
</dbReference>
<evidence type="ECO:0000313" key="2">
    <source>
        <dbReference type="EMBL" id="CAF1280933.1"/>
    </source>
</evidence>
<dbReference type="GO" id="GO:0044550">
    <property type="term" value="P:secondary metabolite biosynthetic process"/>
    <property type="evidence" value="ECO:0007669"/>
    <property type="project" value="TreeGrafter"/>
</dbReference>
<dbReference type="GO" id="GO:0031177">
    <property type="term" value="F:phosphopantetheine binding"/>
    <property type="evidence" value="ECO:0007669"/>
    <property type="project" value="TreeGrafter"/>
</dbReference>
<dbReference type="GO" id="GO:0043041">
    <property type="term" value="P:amino acid activation for nonribosomal peptide biosynthetic process"/>
    <property type="evidence" value="ECO:0007669"/>
    <property type="project" value="TreeGrafter"/>
</dbReference>
<dbReference type="EMBL" id="CAJNOR010002343">
    <property type="protein sequence ID" value="CAF1280933.1"/>
    <property type="molecule type" value="Genomic_DNA"/>
</dbReference>
<comment type="caution">
    <text evidence="2">The sequence shown here is derived from an EMBL/GenBank/DDBJ whole genome shotgun (WGS) entry which is preliminary data.</text>
</comment>
<dbReference type="Gene3D" id="3.40.50.980">
    <property type="match status" value="2"/>
</dbReference>
<feature type="domain" description="AMP-dependent synthetase/ligase" evidence="1">
    <location>
        <begin position="10"/>
        <end position="172"/>
    </location>
</feature>
<dbReference type="InterPro" id="IPR000873">
    <property type="entry name" value="AMP-dep_synth/lig_dom"/>
</dbReference>
<evidence type="ECO:0000313" key="3">
    <source>
        <dbReference type="Proteomes" id="UP000663828"/>
    </source>
</evidence>
<evidence type="ECO:0000259" key="1">
    <source>
        <dbReference type="Pfam" id="PF00501"/>
    </source>
</evidence>
<keyword evidence="3" id="KW-1185">Reference proteome</keyword>
<organism evidence="2 3">
    <name type="scientific">Adineta ricciae</name>
    <name type="common">Rotifer</name>
    <dbReference type="NCBI Taxonomy" id="249248"/>
    <lineage>
        <taxon>Eukaryota</taxon>
        <taxon>Metazoa</taxon>
        <taxon>Spiralia</taxon>
        <taxon>Gnathifera</taxon>
        <taxon>Rotifera</taxon>
        <taxon>Eurotatoria</taxon>
        <taxon>Bdelloidea</taxon>
        <taxon>Adinetida</taxon>
        <taxon>Adinetidae</taxon>
        <taxon>Adineta</taxon>
    </lineage>
</organism>
<sequence length="172" mass="19695">MSYIITFQDPPKHLENLVNQTQSRLVLTDTRISNRFEVTALKMNVDTIILNNNEINMNESFDKFSKLNINRDNIAFTIFTSGSTGIPKAVQISHRNFTEFIKSFLHVDIIRKSDNIIQMARCTFDNHLLSLIGTLTIGATLIMLRPEGNMDLNYLSKILYDKQITVMHCVPS</sequence>
<protein>
    <recommendedName>
        <fullName evidence="1">AMP-dependent synthetase/ligase domain-containing protein</fullName>
    </recommendedName>
</protein>
<feature type="non-terminal residue" evidence="2">
    <location>
        <position position="1"/>
    </location>
</feature>